<feature type="transmembrane region" description="Helical" evidence="1">
    <location>
        <begin position="107"/>
        <end position="125"/>
    </location>
</feature>
<protein>
    <submittedName>
        <fullName evidence="2">Uncharacterized protein</fullName>
    </submittedName>
</protein>
<accession>A0A9W9FAV5</accession>
<evidence type="ECO:0000256" key="1">
    <source>
        <dbReference type="SAM" id="Phobius"/>
    </source>
</evidence>
<keyword evidence="1" id="KW-0472">Membrane</keyword>
<keyword evidence="1" id="KW-1133">Transmembrane helix</keyword>
<reference evidence="2" key="2">
    <citation type="journal article" date="2023" name="IMA Fungus">
        <title>Comparative genomic study of the Penicillium genus elucidates a diverse pangenome and 15 lateral gene transfer events.</title>
        <authorList>
            <person name="Petersen C."/>
            <person name="Sorensen T."/>
            <person name="Nielsen M.R."/>
            <person name="Sondergaard T.E."/>
            <person name="Sorensen J.L."/>
            <person name="Fitzpatrick D.A."/>
            <person name="Frisvad J.C."/>
            <person name="Nielsen K.L."/>
        </authorList>
    </citation>
    <scope>NUCLEOTIDE SEQUENCE</scope>
    <source>
        <strain evidence="2">IBT 30069</strain>
    </source>
</reference>
<dbReference type="AlphaFoldDB" id="A0A9W9FAV5"/>
<keyword evidence="1" id="KW-0812">Transmembrane</keyword>
<keyword evidence="3" id="KW-1185">Reference proteome</keyword>
<sequence length="175" mass="19718">MLPFAYLMTYAVPMLLTFTSPSFPTVAWEIAHIFLPIAAYLLKRIVGLEPNIDMVRKDEHVKSLKRFIKTVSTLQLGGLLVLEKPLVWRLITFFSSGQNSTFSVTDARIIVLEIAIALFIAFAHLDMRRVLATELEFPWAVVYGGAISLLTSPAITLLVFWAFRESEWANASRKG</sequence>
<dbReference type="EMBL" id="JAPQKH010000005">
    <property type="protein sequence ID" value="KAJ5096822.1"/>
    <property type="molecule type" value="Genomic_DNA"/>
</dbReference>
<comment type="caution">
    <text evidence="2">The sequence shown here is derived from an EMBL/GenBank/DDBJ whole genome shotgun (WGS) entry which is preliminary data.</text>
</comment>
<organism evidence="2 3">
    <name type="scientific">Penicillium angulare</name>
    <dbReference type="NCBI Taxonomy" id="116970"/>
    <lineage>
        <taxon>Eukaryota</taxon>
        <taxon>Fungi</taxon>
        <taxon>Dikarya</taxon>
        <taxon>Ascomycota</taxon>
        <taxon>Pezizomycotina</taxon>
        <taxon>Eurotiomycetes</taxon>
        <taxon>Eurotiomycetidae</taxon>
        <taxon>Eurotiales</taxon>
        <taxon>Aspergillaceae</taxon>
        <taxon>Penicillium</taxon>
    </lineage>
</organism>
<feature type="transmembrane region" description="Helical" evidence="1">
    <location>
        <begin position="137"/>
        <end position="163"/>
    </location>
</feature>
<evidence type="ECO:0000313" key="3">
    <source>
        <dbReference type="Proteomes" id="UP001149165"/>
    </source>
</evidence>
<dbReference type="Proteomes" id="UP001149165">
    <property type="component" value="Unassembled WGS sequence"/>
</dbReference>
<proteinExistence type="predicted"/>
<evidence type="ECO:0000313" key="2">
    <source>
        <dbReference type="EMBL" id="KAJ5096822.1"/>
    </source>
</evidence>
<name>A0A9W9FAV5_9EURO</name>
<feature type="transmembrane region" description="Helical" evidence="1">
    <location>
        <begin position="26"/>
        <end position="46"/>
    </location>
</feature>
<reference evidence="2" key="1">
    <citation type="submission" date="2022-11" db="EMBL/GenBank/DDBJ databases">
        <authorList>
            <person name="Petersen C."/>
        </authorList>
    </citation>
    <scope>NUCLEOTIDE SEQUENCE</scope>
    <source>
        <strain evidence="2">IBT 30069</strain>
    </source>
</reference>
<gene>
    <name evidence="2" type="ORF">N7456_007543</name>
</gene>